<protein>
    <submittedName>
        <fullName evidence="2">Uncharacterized protein</fullName>
    </submittedName>
</protein>
<dbReference type="Proteomes" id="UP000026961">
    <property type="component" value="Chromosome 2"/>
</dbReference>
<evidence type="ECO:0000313" key="3">
    <source>
        <dbReference type="Proteomes" id="UP000026961"/>
    </source>
</evidence>
<proteinExistence type="predicted"/>
<dbReference type="Gramene" id="OGLUM02G03340.1">
    <property type="protein sequence ID" value="OGLUM02G03340.1"/>
    <property type="gene ID" value="OGLUM02G03340"/>
</dbReference>
<feature type="compositionally biased region" description="Basic and acidic residues" evidence="1">
    <location>
        <begin position="48"/>
        <end position="69"/>
    </location>
</feature>
<evidence type="ECO:0000313" key="2">
    <source>
        <dbReference type="EnsemblPlants" id="OGLUM02G03340.1"/>
    </source>
</evidence>
<dbReference type="AlphaFoldDB" id="A0A0D9YM73"/>
<sequence>MAKAATTTAAVAAMAKAAIAVTAPQQLRRQGARVATTLVGDGSGVGRRVGDGEARGRWGRFEGSGEHGG</sequence>
<dbReference type="EnsemblPlants" id="OGLUM02G03340.1">
    <property type="protein sequence ID" value="OGLUM02G03340.1"/>
    <property type="gene ID" value="OGLUM02G03340"/>
</dbReference>
<reference evidence="2" key="2">
    <citation type="submission" date="2018-05" db="EMBL/GenBank/DDBJ databases">
        <title>OgluRS3 (Oryza glumaepatula Reference Sequence Version 3).</title>
        <authorList>
            <person name="Zhang J."/>
            <person name="Kudrna D."/>
            <person name="Lee S."/>
            <person name="Talag J."/>
            <person name="Welchert J."/>
            <person name="Wing R.A."/>
        </authorList>
    </citation>
    <scope>NUCLEOTIDE SEQUENCE [LARGE SCALE GENOMIC DNA]</scope>
</reference>
<evidence type="ECO:0000256" key="1">
    <source>
        <dbReference type="SAM" id="MobiDB-lite"/>
    </source>
</evidence>
<organism evidence="2">
    <name type="scientific">Oryza glumipatula</name>
    <dbReference type="NCBI Taxonomy" id="40148"/>
    <lineage>
        <taxon>Eukaryota</taxon>
        <taxon>Viridiplantae</taxon>
        <taxon>Streptophyta</taxon>
        <taxon>Embryophyta</taxon>
        <taxon>Tracheophyta</taxon>
        <taxon>Spermatophyta</taxon>
        <taxon>Magnoliopsida</taxon>
        <taxon>Liliopsida</taxon>
        <taxon>Poales</taxon>
        <taxon>Poaceae</taxon>
        <taxon>BOP clade</taxon>
        <taxon>Oryzoideae</taxon>
        <taxon>Oryzeae</taxon>
        <taxon>Oryzinae</taxon>
        <taxon>Oryza</taxon>
    </lineage>
</organism>
<reference evidence="2" key="1">
    <citation type="submission" date="2015-04" db="UniProtKB">
        <authorList>
            <consortium name="EnsemblPlants"/>
        </authorList>
    </citation>
    <scope>IDENTIFICATION</scope>
</reference>
<name>A0A0D9YM73_9ORYZ</name>
<feature type="region of interest" description="Disordered" evidence="1">
    <location>
        <begin position="42"/>
        <end position="69"/>
    </location>
</feature>
<accession>A0A0D9YM73</accession>
<dbReference type="HOGENOM" id="CLU_2779950_0_0_1"/>
<keyword evidence="3" id="KW-1185">Reference proteome</keyword>